<gene>
    <name evidence="3" type="ORF">BECKSD772E_GA0070983_111417</name>
    <name evidence="2" type="ORF">BECKSD772F_GA0070984_112817</name>
</gene>
<organism evidence="2">
    <name type="scientific">Candidatus Kentrum sp. SD</name>
    <dbReference type="NCBI Taxonomy" id="2126332"/>
    <lineage>
        <taxon>Bacteria</taxon>
        <taxon>Pseudomonadati</taxon>
        <taxon>Pseudomonadota</taxon>
        <taxon>Gammaproteobacteria</taxon>
        <taxon>Candidatus Kentrum</taxon>
    </lineage>
</organism>
<dbReference type="InterPro" id="IPR023885">
    <property type="entry name" value="4Fe4S-binding_SPASM_dom"/>
</dbReference>
<reference evidence="2" key="1">
    <citation type="submission" date="2019-02" db="EMBL/GenBank/DDBJ databases">
        <authorList>
            <person name="Gruber-Vodicka R. H."/>
            <person name="Seah K. B. B."/>
        </authorList>
    </citation>
    <scope>NUCLEOTIDE SEQUENCE</scope>
    <source>
        <strain evidence="3">BECK_S1320</strain>
        <strain evidence="2">BECK_S1321</strain>
    </source>
</reference>
<feature type="domain" description="4Fe4S-binding SPASM" evidence="1">
    <location>
        <begin position="67"/>
        <end position="108"/>
    </location>
</feature>
<sequence>MNTICRITAICVAPVTTTERKKVMHTQWIEQLRALKLTGMAAALSLQWEQPTTYADLSFEERIGILRNITIQSDGNVSPCCGLVDRGLRVFYGSIHEKPLPELLRKANSSTLYNWLALEGPEGLKSAIESKAPHEPFLGRYLQNCQLCQEIFSSKKKMETLLERMPVKAKALSKNRLEHEVLRSAYKEAK</sequence>
<dbReference type="EMBL" id="CAADFU010000114">
    <property type="protein sequence ID" value="VFK48133.1"/>
    <property type="molecule type" value="Genomic_DNA"/>
</dbReference>
<protein>
    <submittedName>
        <fullName evidence="2">Iron-sulfur cluster-binding domain-containing protein</fullName>
    </submittedName>
</protein>
<dbReference type="AlphaFoldDB" id="A0A450YMK6"/>
<dbReference type="CDD" id="cd21109">
    <property type="entry name" value="SPASM"/>
    <property type="match status" value="1"/>
</dbReference>
<dbReference type="Pfam" id="PF13186">
    <property type="entry name" value="SPASM"/>
    <property type="match status" value="1"/>
</dbReference>
<name>A0A450YMK6_9GAMM</name>
<proteinExistence type="predicted"/>
<evidence type="ECO:0000313" key="2">
    <source>
        <dbReference type="EMBL" id="VFK42777.1"/>
    </source>
</evidence>
<accession>A0A450YMK6</accession>
<dbReference type="EMBL" id="CAADFR010000128">
    <property type="protein sequence ID" value="VFK42777.1"/>
    <property type="molecule type" value="Genomic_DNA"/>
</dbReference>
<evidence type="ECO:0000259" key="1">
    <source>
        <dbReference type="Pfam" id="PF13186"/>
    </source>
</evidence>
<evidence type="ECO:0000313" key="3">
    <source>
        <dbReference type="EMBL" id="VFK48133.1"/>
    </source>
</evidence>